<sequence length="1387" mass="145080">MMKLDNTNQRFKAFLAGTATLLTLLATNATAAKADSTATTAAKSTVDAASVSSEKSTTPAKKVVLSTRSSTKSSATSSSSSTPVSTSQSSSSANSSSTSSDTTGKASSSSSSAASSSSASSDTLDKEQSSSSSSAPQDSKSDSVKVQTKAKSDNAENSKQQTVTQQYSPVTTSQKGSLNILPKASLMKLSYSNLAALAAQAKFAVNGLSADDATVTDSKGNKYSASDALSLYSNYLVTYNWWIDDGVPVKDGDTAPVKLPDNVLATIGSTAVDVTDNAGVSIGTFSIANGAQDGTLTFNGKLSNVSSRKGTLSIYVSGSDPKVGDDKAKINKVGWPIKVEDQTYMLWQVVVNIGGEAWNNVTVVDQLGQYQTYGTSDDDHVTFESGDYIGGQFVPNEAVGDQGKLGTYSFKDKKFTPAKDISATAISVTTNGNQMTISLGNITTAINIFYEASIEPDQTYANNASATYTPAGTTDPGDGGTTTPGEGGTTTPGEGDDKPQTVNSNPSYHYGAEGSADWKTYDLIVYKNDSTTGAAVPDAVYELQTADGVVLQTGLKTDESGRVVFANLAAGRYLLVEKVAPKGYLLDKTSREITIVAPSDGTTNTYLVTQTVSDDPIPTTSLAVKKVWVNAPEVTPNVTVTLYLNGNPTTQTLTLTPENKYQGSFDNLLTSDAKGTPYIYTVQESALDGYEASQATVGNTVTLTNAYRTITVNKTDESGHKLAGAIFTLTDADGKQVAEKTTDENGQVVFANLKQGTYQVQETKAPVGYTVNSDIKNVTLDSQVNYQTVTVTDAEIKGNLTVLKVDSATGTKLAGATFELTDVAGNVVAGTTDTNGQLIFKDLALGTYTLVETSAPTGYQLNTTSQAIVISAEQADQTQTVVDDAIKGQLTITKVDRVTDAKLAGATFELKDAAGNLVATGMTDASGQLIFKDLALGTYTLVETSAPAGYHISTTSQEIVISSEAANQAQEVADDAIKGQLTITKVDRVTGTKLVGATFELKDAAGNLVATGTTDANGQLIFKDLVLGTYTLVEANAPAGYRVSEKSQEIVISAGQANQEQTVADDAIKGQLTITKVDRETGTKLAGATFGLKDAAGNVVTGTTDANGQLVFDNLALGTYTLVETSAPTGYQISAKSQEIVISAEVANQTQTVADDAIKGQLTITKVDRETGTKLAGATFELKDAAGNLVAKGTTDANGELTFKDLALGTYTLVETAAPAGYQISTKALEIVISAEVANQEQTVANTLIPTTPTKPVIPTTPEEPKTPTKPVIPITPEEPKTPIVPQTPETPETPMKPTTPGQPVQPDHVMPSPTTPVVPETPVKPTAVTIAVTPAVAQINMTPKTTPRKAAQTLPQTDESESVWLMVIGWLMFSLVGWFGIRRRRA</sequence>
<keyword evidence="4" id="KW-0964">Secreted</keyword>
<keyword evidence="12" id="KW-1185">Reference proteome</keyword>
<feature type="region of interest" description="Disordered" evidence="7">
    <location>
        <begin position="464"/>
        <end position="506"/>
    </location>
</feature>
<comment type="subcellular location">
    <subcellularLocation>
        <location evidence="1">Secreted</location>
        <location evidence="1">Cell wall</location>
        <topology evidence="1">Peptidoglycan-anchor</topology>
    </subcellularLocation>
</comment>
<comment type="similarity">
    <text evidence="2">Belongs to the serine-aspartate repeat-containing protein (SDr) family.</text>
</comment>
<dbReference type="EMBL" id="JQCL01000103">
    <property type="protein sequence ID" value="KRO07637.1"/>
    <property type="molecule type" value="Genomic_DNA"/>
</dbReference>
<proteinExistence type="inferred from homology"/>
<dbReference type="Pfam" id="PF17802">
    <property type="entry name" value="SpaA"/>
    <property type="match status" value="7"/>
</dbReference>
<dbReference type="PANTHER" id="PTHR36108">
    <property type="entry name" value="COLOSSIN-B-RELATED"/>
    <property type="match status" value="1"/>
</dbReference>
<dbReference type="InterPro" id="IPR008454">
    <property type="entry name" value="Collagen-bd_Cna-like_B-typ_dom"/>
</dbReference>
<keyword evidence="8" id="KW-1133">Transmembrane helix</keyword>
<dbReference type="Gene3D" id="2.60.40.10">
    <property type="entry name" value="Immunoglobulins"/>
    <property type="match status" value="7"/>
</dbReference>
<dbReference type="Gene3D" id="2.60.40.1280">
    <property type="match status" value="1"/>
</dbReference>
<feature type="transmembrane region" description="Helical" evidence="8">
    <location>
        <begin position="1364"/>
        <end position="1382"/>
    </location>
</feature>
<comment type="caution">
    <text evidence="11">The sequence shown here is derived from an EMBL/GenBank/DDBJ whole genome shotgun (WGS) entry which is preliminary data.</text>
</comment>
<evidence type="ECO:0000256" key="8">
    <source>
        <dbReference type="SAM" id="Phobius"/>
    </source>
</evidence>
<dbReference type="PROSITE" id="PS50847">
    <property type="entry name" value="GRAM_POS_ANCHORING"/>
    <property type="match status" value="1"/>
</dbReference>
<evidence type="ECO:0000256" key="2">
    <source>
        <dbReference type="ARBA" id="ARBA00007257"/>
    </source>
</evidence>
<keyword evidence="3" id="KW-0134">Cell wall</keyword>
<dbReference type="Pfam" id="PF05738">
    <property type="entry name" value="Cna_B"/>
    <property type="match status" value="1"/>
</dbReference>
<feature type="compositionally biased region" description="Gly residues" evidence="7">
    <location>
        <begin position="477"/>
        <end position="490"/>
    </location>
</feature>
<reference evidence="11 12" key="1">
    <citation type="journal article" date="2015" name="Genome Announc.">
        <title>Expanding the biotechnology potential of lactobacilli through comparative genomics of 213 strains and associated genera.</title>
        <authorList>
            <person name="Sun Z."/>
            <person name="Harris H.M."/>
            <person name="McCann A."/>
            <person name="Guo C."/>
            <person name="Argimon S."/>
            <person name="Zhang W."/>
            <person name="Yang X."/>
            <person name="Jeffery I.B."/>
            <person name="Cooney J.C."/>
            <person name="Kagawa T.F."/>
            <person name="Liu W."/>
            <person name="Song Y."/>
            <person name="Salvetti E."/>
            <person name="Wrobel A."/>
            <person name="Rasinkangas P."/>
            <person name="Parkhill J."/>
            <person name="Rea M.C."/>
            <person name="O'Sullivan O."/>
            <person name="Ritari J."/>
            <person name="Douillard F.P."/>
            <person name="Paul Ross R."/>
            <person name="Yang R."/>
            <person name="Briner A.E."/>
            <person name="Felis G.E."/>
            <person name="de Vos W.M."/>
            <person name="Barrangou R."/>
            <person name="Klaenhammer T.R."/>
            <person name="Caufield P.W."/>
            <person name="Cui Y."/>
            <person name="Zhang H."/>
            <person name="O'Toole P.W."/>
        </authorList>
    </citation>
    <scope>NUCLEOTIDE SEQUENCE [LARGE SCALE GENOMIC DNA]</scope>
    <source>
        <strain evidence="11 12">LMG 26013</strain>
    </source>
</reference>
<keyword evidence="6" id="KW-0572">Peptidoglycan-anchor</keyword>
<dbReference type="PANTHER" id="PTHR36108:SF13">
    <property type="entry name" value="COLOSSIN-B-RELATED"/>
    <property type="match status" value="1"/>
</dbReference>
<dbReference type="GO" id="GO:0007155">
    <property type="term" value="P:cell adhesion"/>
    <property type="evidence" value="ECO:0007669"/>
    <property type="project" value="InterPro"/>
</dbReference>
<feature type="region of interest" description="Disordered" evidence="7">
    <location>
        <begin position="1250"/>
        <end position="1305"/>
    </location>
</feature>
<dbReference type="PATRIC" id="fig|942150.3.peg.1625"/>
<evidence type="ECO:0000256" key="4">
    <source>
        <dbReference type="ARBA" id="ARBA00022525"/>
    </source>
</evidence>
<dbReference type="CDD" id="cd00222">
    <property type="entry name" value="CollagenBindB"/>
    <property type="match status" value="1"/>
</dbReference>
<feature type="compositionally biased region" description="Low complexity" evidence="7">
    <location>
        <begin position="33"/>
        <end position="53"/>
    </location>
</feature>
<organism evidence="11 12">
    <name type="scientific">Lactiplantibacillus xiangfangensis</name>
    <dbReference type="NCBI Taxonomy" id="942150"/>
    <lineage>
        <taxon>Bacteria</taxon>
        <taxon>Bacillati</taxon>
        <taxon>Bacillota</taxon>
        <taxon>Bacilli</taxon>
        <taxon>Lactobacillales</taxon>
        <taxon>Lactobacillaceae</taxon>
        <taxon>Lactiplantibacillus</taxon>
    </lineage>
</organism>
<dbReference type="InterPro" id="IPR041171">
    <property type="entry name" value="SDR_Ig"/>
</dbReference>
<dbReference type="InterPro" id="IPR041033">
    <property type="entry name" value="SpaA_PFL_dom_1"/>
</dbReference>
<evidence type="ECO:0000256" key="3">
    <source>
        <dbReference type="ARBA" id="ARBA00022512"/>
    </source>
</evidence>
<feature type="region of interest" description="Disordered" evidence="7">
    <location>
        <begin position="33"/>
        <end position="175"/>
    </location>
</feature>
<feature type="compositionally biased region" description="Low complexity" evidence="7">
    <location>
        <begin position="66"/>
        <end position="122"/>
    </location>
</feature>
<evidence type="ECO:0000256" key="7">
    <source>
        <dbReference type="SAM" id="MobiDB-lite"/>
    </source>
</evidence>
<feature type="compositionally biased region" description="Low complexity" evidence="7">
    <location>
        <begin position="1269"/>
        <end position="1300"/>
    </location>
</feature>
<evidence type="ECO:0000256" key="5">
    <source>
        <dbReference type="ARBA" id="ARBA00022729"/>
    </source>
</evidence>
<evidence type="ECO:0000256" key="6">
    <source>
        <dbReference type="ARBA" id="ARBA00023088"/>
    </source>
</evidence>
<feature type="signal peptide" evidence="9">
    <location>
        <begin position="1"/>
        <end position="31"/>
    </location>
</feature>
<keyword evidence="8" id="KW-0472">Membrane</keyword>
<gene>
    <name evidence="11" type="ORF">IV64_GL001574</name>
</gene>
<dbReference type="InterPro" id="IPR019931">
    <property type="entry name" value="LPXTG_anchor"/>
</dbReference>
<dbReference type="OrthoDB" id="2329794at2"/>
<feature type="compositionally biased region" description="Low complexity" evidence="7">
    <location>
        <begin position="1250"/>
        <end position="1261"/>
    </location>
</feature>
<protein>
    <recommendedName>
        <fullName evidence="10">Gram-positive cocci surface proteins LPxTG domain-containing protein</fullName>
    </recommendedName>
</protein>
<feature type="compositionally biased region" description="Low complexity" evidence="7">
    <location>
        <begin position="129"/>
        <end position="138"/>
    </location>
</feature>
<dbReference type="RefSeq" id="WP_057707973.1">
    <property type="nucleotide sequence ID" value="NZ_OY725316.1"/>
</dbReference>
<evidence type="ECO:0000313" key="12">
    <source>
        <dbReference type="Proteomes" id="UP000051783"/>
    </source>
</evidence>
<dbReference type="Gene3D" id="2.60.40.1140">
    <property type="entry name" value="Collagen-binding surface protein Cna, B-type domain"/>
    <property type="match status" value="1"/>
</dbReference>
<dbReference type="InterPro" id="IPR011252">
    <property type="entry name" value="Fibrogen-bd_dom1"/>
</dbReference>
<dbReference type="NCBIfam" id="TIGR01167">
    <property type="entry name" value="LPXTG_anchor"/>
    <property type="match status" value="1"/>
</dbReference>
<name>A0A0R2M0V8_9LACO</name>
<dbReference type="SUPFAM" id="SSF49401">
    <property type="entry name" value="Bacterial adhesins"/>
    <property type="match status" value="1"/>
</dbReference>
<dbReference type="InterPro" id="IPR008966">
    <property type="entry name" value="Adhesion_dom_sf"/>
</dbReference>
<dbReference type="STRING" id="942150.IV64_GL001574"/>
<evidence type="ECO:0000313" key="11">
    <source>
        <dbReference type="EMBL" id="KRO07637.1"/>
    </source>
</evidence>
<dbReference type="InterPro" id="IPR013783">
    <property type="entry name" value="Ig-like_fold"/>
</dbReference>
<dbReference type="Proteomes" id="UP000051783">
    <property type="component" value="Unassembled WGS sequence"/>
</dbReference>
<keyword evidence="5 9" id="KW-0732">Signal</keyword>
<accession>A0A0R2M0V8</accession>
<evidence type="ECO:0000259" key="10">
    <source>
        <dbReference type="PROSITE" id="PS50847"/>
    </source>
</evidence>
<feature type="compositionally biased region" description="Polar residues" evidence="7">
    <location>
        <begin position="157"/>
        <end position="175"/>
    </location>
</feature>
<feature type="chain" id="PRO_5039408976" description="Gram-positive cocci surface proteins LPxTG domain-containing protein" evidence="9">
    <location>
        <begin position="32"/>
        <end position="1387"/>
    </location>
</feature>
<evidence type="ECO:0000256" key="1">
    <source>
        <dbReference type="ARBA" id="ARBA00004168"/>
    </source>
</evidence>
<evidence type="ECO:0000256" key="9">
    <source>
        <dbReference type="SAM" id="SignalP"/>
    </source>
</evidence>
<dbReference type="Pfam" id="PF17961">
    <property type="entry name" value="Big_8"/>
    <property type="match status" value="1"/>
</dbReference>
<keyword evidence="8" id="KW-0812">Transmembrane</keyword>
<feature type="domain" description="Gram-positive cocci surface proteins LPxTG" evidence="10">
    <location>
        <begin position="1355"/>
        <end position="1387"/>
    </location>
</feature>
<dbReference type="SUPFAM" id="SSF49478">
    <property type="entry name" value="Cna protein B-type domain"/>
    <property type="match status" value="8"/>
</dbReference>